<organism evidence="14 15">
    <name type="scientific">Desulfotalea psychrophila (strain LSv54 / DSM 12343)</name>
    <dbReference type="NCBI Taxonomy" id="177439"/>
    <lineage>
        <taxon>Bacteria</taxon>
        <taxon>Pseudomonadati</taxon>
        <taxon>Thermodesulfobacteriota</taxon>
        <taxon>Desulfobulbia</taxon>
        <taxon>Desulfobulbales</taxon>
        <taxon>Desulfocapsaceae</taxon>
        <taxon>Desulfotalea</taxon>
    </lineage>
</organism>
<dbReference type="Gene3D" id="3.40.50.300">
    <property type="entry name" value="P-loop containing nucleotide triphosphate hydrolases"/>
    <property type="match status" value="1"/>
</dbReference>
<evidence type="ECO:0000256" key="1">
    <source>
        <dbReference type="ARBA" id="ARBA00022490"/>
    </source>
</evidence>
<evidence type="ECO:0000256" key="4">
    <source>
        <dbReference type="ARBA" id="ARBA00022730"/>
    </source>
</evidence>
<evidence type="ECO:0000256" key="8">
    <source>
        <dbReference type="ARBA" id="ARBA00022884"/>
    </source>
</evidence>
<feature type="domain" description="CP-type G" evidence="13">
    <location>
        <begin position="104"/>
        <end position="262"/>
    </location>
</feature>
<accession>Q6ANG3</accession>
<keyword evidence="11" id="KW-0175">Coiled coil</keyword>
<dbReference type="Pfam" id="PF03193">
    <property type="entry name" value="RsgA_GTPase"/>
    <property type="match status" value="1"/>
</dbReference>
<keyword evidence="7 10" id="KW-0862">Zinc</keyword>
<feature type="binding site" evidence="10">
    <location>
        <begin position="204"/>
        <end position="212"/>
    </location>
    <ligand>
        <name>GTP</name>
        <dbReference type="ChEBI" id="CHEBI:37565"/>
    </ligand>
</feature>
<dbReference type="SUPFAM" id="SSF52540">
    <property type="entry name" value="P-loop containing nucleoside triphosphate hydrolases"/>
    <property type="match status" value="1"/>
</dbReference>
<keyword evidence="3 10" id="KW-0479">Metal-binding</keyword>
<evidence type="ECO:0000313" key="15">
    <source>
        <dbReference type="Proteomes" id="UP000000602"/>
    </source>
</evidence>
<dbReference type="GO" id="GO:0042274">
    <property type="term" value="P:ribosomal small subunit biogenesis"/>
    <property type="evidence" value="ECO:0007669"/>
    <property type="project" value="UniProtKB-UniRule"/>
</dbReference>
<evidence type="ECO:0000256" key="2">
    <source>
        <dbReference type="ARBA" id="ARBA00022517"/>
    </source>
</evidence>
<dbReference type="EMBL" id="CR522870">
    <property type="protein sequence ID" value="CAG36111.1"/>
    <property type="molecule type" value="Genomic_DNA"/>
</dbReference>
<dbReference type="EC" id="3.6.1.-" evidence="10"/>
<dbReference type="AlphaFoldDB" id="Q6ANG3"/>
<feature type="binding site" evidence="10">
    <location>
        <position position="298"/>
    </location>
    <ligand>
        <name>Zn(2+)</name>
        <dbReference type="ChEBI" id="CHEBI:29105"/>
    </ligand>
</feature>
<proteinExistence type="inferred from homology"/>
<dbReference type="InterPro" id="IPR027417">
    <property type="entry name" value="P-loop_NTPase"/>
</dbReference>
<comment type="cofactor">
    <cofactor evidence="10">
        <name>Zn(2+)</name>
        <dbReference type="ChEBI" id="CHEBI:29105"/>
    </cofactor>
    <text evidence="10">Binds 1 zinc ion per subunit.</text>
</comment>
<reference evidence="15" key="1">
    <citation type="journal article" date="2004" name="Environ. Microbiol.">
        <title>The genome of Desulfotalea psychrophila, a sulfate-reducing bacterium from permanently cold Arctic sediments.</title>
        <authorList>
            <person name="Rabus R."/>
            <person name="Ruepp A."/>
            <person name="Frickey T."/>
            <person name="Rattei T."/>
            <person name="Fartmann B."/>
            <person name="Stark M."/>
            <person name="Bauer M."/>
            <person name="Zibat A."/>
            <person name="Lombardot T."/>
            <person name="Becker I."/>
            <person name="Amann J."/>
            <person name="Gellner K."/>
            <person name="Teeling H."/>
            <person name="Leuschner W.D."/>
            <person name="Gloeckner F.-O."/>
            <person name="Lupas A.N."/>
            <person name="Amann R."/>
            <person name="Klenk H.-P."/>
        </authorList>
    </citation>
    <scope>NUCLEOTIDE SEQUENCE [LARGE SCALE GENOMIC DNA]</scope>
    <source>
        <strain evidence="15">DSM 12343 / LSv54</strain>
    </source>
</reference>
<name>Q6ANG3_DESPS</name>
<keyword evidence="6 10" id="KW-0378">Hydrolase</keyword>
<dbReference type="GO" id="GO:0046872">
    <property type="term" value="F:metal ion binding"/>
    <property type="evidence" value="ECO:0007669"/>
    <property type="project" value="UniProtKB-KW"/>
</dbReference>
<dbReference type="Gene3D" id="1.10.40.50">
    <property type="entry name" value="Probable gtpase engc, domain 3"/>
    <property type="match status" value="1"/>
</dbReference>
<dbReference type="eggNOG" id="COG1162">
    <property type="taxonomic scope" value="Bacteria"/>
</dbReference>
<evidence type="ECO:0000256" key="5">
    <source>
        <dbReference type="ARBA" id="ARBA00022741"/>
    </source>
</evidence>
<dbReference type="GO" id="GO:0003924">
    <property type="term" value="F:GTPase activity"/>
    <property type="evidence" value="ECO:0007669"/>
    <property type="project" value="UniProtKB-UniRule"/>
</dbReference>
<keyword evidence="8 10" id="KW-0694">RNA-binding</keyword>
<evidence type="ECO:0000256" key="11">
    <source>
        <dbReference type="SAM" id="Coils"/>
    </source>
</evidence>
<dbReference type="PROSITE" id="PS51721">
    <property type="entry name" value="G_CP"/>
    <property type="match status" value="1"/>
</dbReference>
<keyword evidence="4 10" id="KW-0699">rRNA-binding</keyword>
<feature type="binding site" evidence="10">
    <location>
        <begin position="152"/>
        <end position="155"/>
    </location>
    <ligand>
        <name>GTP</name>
        <dbReference type="ChEBI" id="CHEBI:37565"/>
    </ligand>
</feature>
<dbReference type="OrthoDB" id="9809485at2"/>
<keyword evidence="5 10" id="KW-0547">Nucleotide-binding</keyword>
<keyword evidence="15" id="KW-1185">Reference proteome</keyword>
<feature type="binding site" evidence="10">
    <location>
        <position position="290"/>
    </location>
    <ligand>
        <name>Zn(2+)</name>
        <dbReference type="ChEBI" id="CHEBI:29105"/>
    </ligand>
</feature>
<dbReference type="InterPro" id="IPR030378">
    <property type="entry name" value="G_CP_dom"/>
</dbReference>
<dbReference type="InterPro" id="IPR010914">
    <property type="entry name" value="RsgA_GTPase_dom"/>
</dbReference>
<dbReference type="InterPro" id="IPR004881">
    <property type="entry name" value="Ribosome_biogen_GTPase_RsgA"/>
</dbReference>
<evidence type="ECO:0000259" key="13">
    <source>
        <dbReference type="PROSITE" id="PS51721"/>
    </source>
</evidence>
<evidence type="ECO:0000256" key="9">
    <source>
        <dbReference type="ARBA" id="ARBA00023134"/>
    </source>
</evidence>
<feature type="domain" description="EngC GTPase" evidence="12">
    <location>
        <begin position="113"/>
        <end position="260"/>
    </location>
</feature>
<feature type="binding site" evidence="10">
    <location>
        <position position="285"/>
    </location>
    <ligand>
        <name>Zn(2+)</name>
        <dbReference type="ChEBI" id="CHEBI:29105"/>
    </ligand>
</feature>
<protein>
    <recommendedName>
        <fullName evidence="10">Small ribosomal subunit biogenesis GTPase RsgA</fullName>
        <ecNumber evidence="10">3.6.1.-</ecNumber>
    </recommendedName>
</protein>
<evidence type="ECO:0000313" key="14">
    <source>
        <dbReference type="EMBL" id="CAG36111.1"/>
    </source>
</evidence>
<evidence type="ECO:0000259" key="12">
    <source>
        <dbReference type="PROSITE" id="PS50936"/>
    </source>
</evidence>
<dbReference type="STRING" id="177439.DP1382"/>
<dbReference type="PROSITE" id="PS50936">
    <property type="entry name" value="ENGC_GTPASE"/>
    <property type="match status" value="1"/>
</dbReference>
<dbReference type="NCBIfam" id="TIGR00157">
    <property type="entry name" value="ribosome small subunit-dependent GTPase A"/>
    <property type="match status" value="1"/>
</dbReference>
<evidence type="ECO:0000256" key="6">
    <source>
        <dbReference type="ARBA" id="ARBA00022801"/>
    </source>
</evidence>
<keyword evidence="1 10" id="KW-0963">Cytoplasm</keyword>
<comment type="subunit">
    <text evidence="10">Monomer. Associates with 30S ribosomal subunit, binds 16S rRNA.</text>
</comment>
<dbReference type="CDD" id="cd01854">
    <property type="entry name" value="YjeQ_EngC"/>
    <property type="match status" value="1"/>
</dbReference>
<dbReference type="PANTHER" id="PTHR32120">
    <property type="entry name" value="SMALL RIBOSOMAL SUBUNIT BIOGENESIS GTPASE RSGA"/>
    <property type="match status" value="1"/>
</dbReference>
<sequence>MSEDALLSELGWSAYWQNLFDSHTGENIPARVIRGDRGSMLVATTNGVLRAKPSARFLKANKGTTKLPVVGDWLVAFPSDTPNVLLFEAVLKRKSLITRGSAGKTSGAQALAANIDTVFIVHPIAEEPNLRRMERELSVAWDSGATPVVLLTKADLAADPDATLEMVKSVAMGVKIALVNSKTAEAAELLRSYITGYLTAVLIGPSGAGKSTLVNSLAGTERQATGAVREGDGKGRHTTVARELIQISGHGIIIDTPGIRAIGLTGSTEGISQVFPDIEELSHSCRFRDCSHTEETGCAVTAAAESGQLSLERLASYLKLVQEVQEAAQKEEAQLRAIEKRKGHATAKGSKKRIKRG</sequence>
<evidence type="ECO:0000256" key="3">
    <source>
        <dbReference type="ARBA" id="ARBA00022723"/>
    </source>
</evidence>
<dbReference type="HAMAP" id="MF_01820">
    <property type="entry name" value="GTPase_RsgA"/>
    <property type="match status" value="1"/>
</dbReference>
<keyword evidence="2 10" id="KW-0690">Ribosome biogenesis</keyword>
<comment type="similarity">
    <text evidence="10">Belongs to the TRAFAC class YlqF/YawG GTPase family. RsgA subfamily.</text>
</comment>
<keyword evidence="9 10" id="KW-0342">GTP-binding</keyword>
<dbReference type="HOGENOM" id="CLU_033617_0_1_7"/>
<dbReference type="GO" id="GO:0019843">
    <property type="term" value="F:rRNA binding"/>
    <property type="evidence" value="ECO:0007669"/>
    <property type="project" value="UniProtKB-KW"/>
</dbReference>
<dbReference type="Proteomes" id="UP000000602">
    <property type="component" value="Chromosome"/>
</dbReference>
<evidence type="ECO:0000256" key="10">
    <source>
        <dbReference type="HAMAP-Rule" id="MF_01820"/>
    </source>
</evidence>
<evidence type="ECO:0000256" key="7">
    <source>
        <dbReference type="ARBA" id="ARBA00022833"/>
    </source>
</evidence>
<dbReference type="PANTHER" id="PTHR32120:SF10">
    <property type="entry name" value="SMALL RIBOSOMAL SUBUNIT BIOGENESIS GTPASE RSGA"/>
    <property type="match status" value="1"/>
</dbReference>
<dbReference type="RefSeq" id="WP_011188623.1">
    <property type="nucleotide sequence ID" value="NC_006138.1"/>
</dbReference>
<dbReference type="KEGG" id="dps:DP1382"/>
<dbReference type="GO" id="GO:0005525">
    <property type="term" value="F:GTP binding"/>
    <property type="evidence" value="ECO:0007669"/>
    <property type="project" value="UniProtKB-UniRule"/>
</dbReference>
<comment type="subcellular location">
    <subcellularLocation>
        <location evidence="10">Cytoplasm</location>
    </subcellularLocation>
</comment>
<gene>
    <name evidence="10" type="primary">rsgA</name>
    <name evidence="14" type="ordered locus">DP1382</name>
</gene>
<feature type="coiled-coil region" evidence="11">
    <location>
        <begin position="314"/>
        <end position="348"/>
    </location>
</feature>
<dbReference type="GO" id="GO:0005737">
    <property type="term" value="C:cytoplasm"/>
    <property type="evidence" value="ECO:0007669"/>
    <property type="project" value="UniProtKB-SubCell"/>
</dbReference>
<feature type="binding site" evidence="10">
    <location>
        <position position="292"/>
    </location>
    <ligand>
        <name>Zn(2+)</name>
        <dbReference type="ChEBI" id="CHEBI:29105"/>
    </ligand>
</feature>
<comment type="function">
    <text evidence="10">One of several proteins that assist in the late maturation steps of the functional core of the 30S ribosomal subunit. Helps release RbfA from mature subunits. May play a role in the assembly of ribosomal proteins into the subunit. Circularly permuted GTPase that catalyzes slow GTP hydrolysis, GTPase activity is stimulated by the 30S ribosomal subunit.</text>
</comment>